<dbReference type="InterPro" id="IPR051684">
    <property type="entry name" value="Electron_Trans/Redox"/>
</dbReference>
<feature type="domain" description="4Fe-4S ferredoxin-type" evidence="8">
    <location>
        <begin position="216"/>
        <end position="245"/>
    </location>
</feature>
<keyword evidence="5" id="KW-0408">Iron</keyword>
<dbReference type="GO" id="GO:0051539">
    <property type="term" value="F:4 iron, 4 sulfur cluster binding"/>
    <property type="evidence" value="ECO:0007669"/>
    <property type="project" value="UniProtKB-KW"/>
</dbReference>
<dbReference type="InterPro" id="IPR017900">
    <property type="entry name" value="4Fe4S_Fe_S_CS"/>
</dbReference>
<dbReference type="Proteomes" id="UP000280881">
    <property type="component" value="Unassembled WGS sequence"/>
</dbReference>
<proteinExistence type="predicted"/>
<evidence type="ECO:0000256" key="3">
    <source>
        <dbReference type="ARBA" id="ARBA00022723"/>
    </source>
</evidence>
<keyword evidence="7" id="KW-0472">Membrane</keyword>
<gene>
    <name evidence="9" type="ORF">C7457_0266</name>
</gene>
<evidence type="ECO:0000256" key="6">
    <source>
        <dbReference type="ARBA" id="ARBA00023014"/>
    </source>
</evidence>
<dbReference type="GO" id="GO:0005886">
    <property type="term" value="C:plasma membrane"/>
    <property type="evidence" value="ECO:0007669"/>
    <property type="project" value="TreeGrafter"/>
</dbReference>
<dbReference type="Pfam" id="PF12801">
    <property type="entry name" value="Fer4_5"/>
    <property type="match status" value="2"/>
</dbReference>
<feature type="domain" description="4Fe-4S ferredoxin-type" evidence="8">
    <location>
        <begin position="251"/>
        <end position="271"/>
    </location>
</feature>
<protein>
    <submittedName>
        <fullName evidence="9">Ferredoxin-type protein NapH</fullName>
    </submittedName>
</protein>
<evidence type="ECO:0000256" key="1">
    <source>
        <dbReference type="ARBA" id="ARBA00022448"/>
    </source>
</evidence>
<organism evidence="9 10">
    <name type="scientific">Thermovibrio guaymasensis</name>
    <dbReference type="NCBI Taxonomy" id="240167"/>
    <lineage>
        <taxon>Bacteria</taxon>
        <taxon>Pseudomonadati</taxon>
        <taxon>Aquificota</taxon>
        <taxon>Aquificia</taxon>
        <taxon>Desulfurobacteriales</taxon>
        <taxon>Desulfurobacteriaceae</taxon>
        <taxon>Thermovibrio</taxon>
    </lineage>
</organism>
<dbReference type="Gene3D" id="3.30.70.20">
    <property type="match status" value="1"/>
</dbReference>
<name>A0A420W7Y5_9BACT</name>
<evidence type="ECO:0000259" key="8">
    <source>
        <dbReference type="PROSITE" id="PS51379"/>
    </source>
</evidence>
<dbReference type="AlphaFoldDB" id="A0A420W7Y5"/>
<dbReference type="GO" id="GO:0046872">
    <property type="term" value="F:metal ion binding"/>
    <property type="evidence" value="ECO:0007669"/>
    <property type="project" value="UniProtKB-KW"/>
</dbReference>
<keyword evidence="3" id="KW-0479">Metal-binding</keyword>
<keyword evidence="7" id="KW-0812">Transmembrane</keyword>
<dbReference type="PROSITE" id="PS51379">
    <property type="entry name" value="4FE4S_FER_2"/>
    <property type="match status" value="2"/>
</dbReference>
<keyword evidence="6" id="KW-0411">Iron-sulfur</keyword>
<feature type="transmembrane region" description="Helical" evidence="7">
    <location>
        <begin position="132"/>
        <end position="156"/>
    </location>
</feature>
<feature type="transmembrane region" description="Helical" evidence="7">
    <location>
        <begin position="69"/>
        <end position="88"/>
    </location>
</feature>
<feature type="transmembrane region" description="Helical" evidence="7">
    <location>
        <begin position="168"/>
        <end position="191"/>
    </location>
</feature>
<dbReference type="PROSITE" id="PS00198">
    <property type="entry name" value="4FE4S_FER_1"/>
    <property type="match status" value="2"/>
</dbReference>
<dbReference type="SUPFAM" id="SSF54862">
    <property type="entry name" value="4Fe-4S ferredoxins"/>
    <property type="match status" value="1"/>
</dbReference>
<keyword evidence="2" id="KW-0004">4Fe-4S</keyword>
<evidence type="ECO:0000256" key="7">
    <source>
        <dbReference type="SAM" id="Phobius"/>
    </source>
</evidence>
<dbReference type="PANTHER" id="PTHR30176">
    <property type="entry name" value="FERREDOXIN-TYPE PROTEIN NAPH"/>
    <property type="match status" value="1"/>
</dbReference>
<evidence type="ECO:0000313" key="9">
    <source>
        <dbReference type="EMBL" id="RKQ63395.1"/>
    </source>
</evidence>
<keyword evidence="10" id="KW-1185">Reference proteome</keyword>
<sequence length="288" mass="33054">MARKSFFKRITLWRYLFLTACFITVIGNPFANYYWDVNFIQGWFQSIGIGNLWVVSPLEGLESILTAKFFYMPSLVGMVIPVTLAFLMGRVFCSWMCPVEFLSLLTDKVLGLIPKWGNSLKYRKDLVRFAKYTLWFALVAELMVTMVIGYPMFVWWSPPGLVGRETMFYVFYKHVTVEIFIVIFVLLLNLITRRMFCRYFCPLGAILALIGKRRQLVIEYDASKCVGCKICDKRCPMGISPSVGESQSVYCWNCAECVDVCPTSALNFVWRDRGFITLPKGSKQGSAV</sequence>
<accession>A0A420W7Y5</accession>
<keyword evidence="7" id="KW-1133">Transmembrane helix</keyword>
<evidence type="ECO:0000256" key="2">
    <source>
        <dbReference type="ARBA" id="ARBA00022485"/>
    </source>
</evidence>
<reference evidence="9 10" key="1">
    <citation type="submission" date="2018-10" db="EMBL/GenBank/DDBJ databases">
        <title>Genomic Encyclopedia of Type Strains, Phase IV (KMG-IV): sequencing the most valuable type-strain genomes for metagenomic binning, comparative biology and taxonomic classification.</title>
        <authorList>
            <person name="Goeker M."/>
        </authorList>
    </citation>
    <scope>NUCLEOTIDE SEQUENCE [LARGE SCALE GENOMIC DNA]</scope>
    <source>
        <strain evidence="9 10">DSM 15521</strain>
    </source>
</reference>
<dbReference type="PANTHER" id="PTHR30176:SF3">
    <property type="entry name" value="FERREDOXIN-TYPE PROTEIN NAPH"/>
    <property type="match status" value="1"/>
</dbReference>
<dbReference type="EMBL" id="RBIE01000001">
    <property type="protein sequence ID" value="RKQ63395.1"/>
    <property type="molecule type" value="Genomic_DNA"/>
</dbReference>
<feature type="transmembrane region" description="Helical" evidence="7">
    <location>
        <begin position="12"/>
        <end position="35"/>
    </location>
</feature>
<evidence type="ECO:0000256" key="5">
    <source>
        <dbReference type="ARBA" id="ARBA00023004"/>
    </source>
</evidence>
<dbReference type="RefSeq" id="WP_121169643.1">
    <property type="nucleotide sequence ID" value="NZ_RBIE01000001.1"/>
</dbReference>
<keyword evidence="1" id="KW-0813">Transport</keyword>
<dbReference type="OrthoDB" id="9806398at2"/>
<comment type="caution">
    <text evidence="9">The sequence shown here is derived from an EMBL/GenBank/DDBJ whole genome shotgun (WGS) entry which is preliminary data.</text>
</comment>
<dbReference type="InterPro" id="IPR017896">
    <property type="entry name" value="4Fe4S_Fe-S-bd"/>
</dbReference>
<evidence type="ECO:0000313" key="10">
    <source>
        <dbReference type="Proteomes" id="UP000280881"/>
    </source>
</evidence>
<evidence type="ECO:0000256" key="4">
    <source>
        <dbReference type="ARBA" id="ARBA00022982"/>
    </source>
</evidence>
<keyword evidence="4" id="KW-0249">Electron transport</keyword>